<reference evidence="3" key="2">
    <citation type="journal article" date="2016" name="Int. J. Syst. Evol. Microbiol.">
        <title>Complete genome sequence and cell structure of Limnochorda pilosa, a Gram-negative spore-former within the phylum Firmicutes.</title>
        <authorList>
            <person name="Watanabe M."/>
            <person name="Kojima H."/>
            <person name="Fukui M."/>
        </authorList>
    </citation>
    <scope>NUCLEOTIDE SEQUENCE [LARGE SCALE GENOMIC DNA]</scope>
    <source>
        <strain evidence="3">HC45</strain>
    </source>
</reference>
<evidence type="ECO:0000259" key="1">
    <source>
        <dbReference type="Pfam" id="PF13460"/>
    </source>
</evidence>
<dbReference type="EMBL" id="AP014924">
    <property type="protein sequence ID" value="BAS28749.1"/>
    <property type="molecule type" value="Genomic_DNA"/>
</dbReference>
<sequence>MILVTGSSGLVGRALVRQLMAQGLAVRSLVHEAPLPRLSRLPGPGPELAHGDVRDPLSLRAACRGAQAVIHLVAVIRERSGADYRTINVEGTRNLLEAAEAEGVKHFALVSALGATPNPRFAYASSKWQAEELVRTSRLQWTIFRPSVLFGDGFGFFDRMLQSLRMAPPGIALVPGKGETRFQPLAAADLARCIRLSLADPATAGETLELGGPQHLTYAEMLRLLLKVTGQKRLLIPIPLPLVRLVAALSGRFTRNPVVTREELEMLVLPNVTDVDVIPRRFGFTPQTLEAGLRALYGKERGREA</sequence>
<dbReference type="PANTHER" id="PTHR12126:SF11">
    <property type="entry name" value="NADH DEHYDROGENASE [UBIQUINONE] 1 ALPHA SUBCOMPLEX SUBUNIT 9, MITOCHONDRIAL"/>
    <property type="match status" value="1"/>
</dbReference>
<evidence type="ECO:0000313" key="2">
    <source>
        <dbReference type="EMBL" id="BAS28749.1"/>
    </source>
</evidence>
<dbReference type="InterPro" id="IPR051207">
    <property type="entry name" value="ComplexI_NDUFA9_subunit"/>
</dbReference>
<dbReference type="Proteomes" id="UP000065807">
    <property type="component" value="Chromosome"/>
</dbReference>
<dbReference type="InterPro" id="IPR036291">
    <property type="entry name" value="NAD(P)-bd_dom_sf"/>
</dbReference>
<reference evidence="3" key="1">
    <citation type="submission" date="2015-07" db="EMBL/GenBank/DDBJ databases">
        <title>Complete genome sequence and phylogenetic analysis of Limnochorda pilosa.</title>
        <authorList>
            <person name="Watanabe M."/>
            <person name="Kojima H."/>
            <person name="Fukui M."/>
        </authorList>
    </citation>
    <scope>NUCLEOTIDE SEQUENCE [LARGE SCALE GENOMIC DNA]</scope>
    <source>
        <strain evidence="3">HC45</strain>
    </source>
</reference>
<dbReference type="OrthoDB" id="9809586at2"/>
<dbReference type="RefSeq" id="WP_068139556.1">
    <property type="nucleotide sequence ID" value="NZ_AP014924.1"/>
</dbReference>
<protein>
    <submittedName>
        <fullName evidence="2">Epimerase</fullName>
    </submittedName>
</protein>
<evidence type="ECO:0000313" key="3">
    <source>
        <dbReference type="Proteomes" id="UP000065807"/>
    </source>
</evidence>
<dbReference type="PANTHER" id="PTHR12126">
    <property type="entry name" value="NADH-UBIQUINONE OXIDOREDUCTASE 39 KDA SUBUNIT-RELATED"/>
    <property type="match status" value="1"/>
</dbReference>
<name>A0A0K2SPK5_LIMPI</name>
<proteinExistence type="predicted"/>
<organism evidence="2 3">
    <name type="scientific">Limnochorda pilosa</name>
    <dbReference type="NCBI Taxonomy" id="1555112"/>
    <lineage>
        <taxon>Bacteria</taxon>
        <taxon>Bacillati</taxon>
        <taxon>Bacillota</taxon>
        <taxon>Limnochordia</taxon>
        <taxon>Limnochordales</taxon>
        <taxon>Limnochordaceae</taxon>
        <taxon>Limnochorda</taxon>
    </lineage>
</organism>
<keyword evidence="3" id="KW-1185">Reference proteome</keyword>
<dbReference type="Gene3D" id="3.40.50.720">
    <property type="entry name" value="NAD(P)-binding Rossmann-like Domain"/>
    <property type="match status" value="1"/>
</dbReference>
<dbReference type="KEGG" id="lpil:LIP_2920"/>
<dbReference type="CDD" id="cd05271">
    <property type="entry name" value="NDUFA9_like_SDR_a"/>
    <property type="match status" value="1"/>
</dbReference>
<dbReference type="SUPFAM" id="SSF51735">
    <property type="entry name" value="NAD(P)-binding Rossmann-fold domains"/>
    <property type="match status" value="1"/>
</dbReference>
<dbReference type="AlphaFoldDB" id="A0A0K2SPK5"/>
<dbReference type="Pfam" id="PF13460">
    <property type="entry name" value="NAD_binding_10"/>
    <property type="match status" value="1"/>
</dbReference>
<dbReference type="STRING" id="1555112.LIP_2920"/>
<gene>
    <name evidence="2" type="ORF">LIP_2920</name>
</gene>
<dbReference type="InterPro" id="IPR016040">
    <property type="entry name" value="NAD(P)-bd_dom"/>
</dbReference>
<dbReference type="GO" id="GO:0044877">
    <property type="term" value="F:protein-containing complex binding"/>
    <property type="evidence" value="ECO:0007669"/>
    <property type="project" value="TreeGrafter"/>
</dbReference>
<feature type="domain" description="NAD(P)-binding" evidence="1">
    <location>
        <begin position="6"/>
        <end position="149"/>
    </location>
</feature>
<accession>A0A0K2SPK5</accession>